<dbReference type="Gene3D" id="1.20.1060.10">
    <property type="entry name" value="Taq DNA Polymerase, Chain T, domain 4"/>
    <property type="match status" value="1"/>
</dbReference>
<evidence type="ECO:0000256" key="6">
    <source>
        <dbReference type="ARBA" id="ARBA00022763"/>
    </source>
</evidence>
<dbReference type="PROSITE" id="PS00447">
    <property type="entry name" value="DNA_POLYMERASE_A"/>
    <property type="match status" value="1"/>
</dbReference>
<dbReference type="SUPFAM" id="SSF56672">
    <property type="entry name" value="DNA/RNA polymerases"/>
    <property type="match status" value="1"/>
</dbReference>
<feature type="domain" description="5'-3' exonuclease" evidence="11">
    <location>
        <begin position="1"/>
        <end position="269"/>
    </location>
</feature>
<evidence type="ECO:0000259" key="11">
    <source>
        <dbReference type="SMART" id="SM00475"/>
    </source>
</evidence>
<accession>A0A1W9NZL2</accession>
<dbReference type="CDD" id="cd09898">
    <property type="entry name" value="H3TH_53EXO"/>
    <property type="match status" value="1"/>
</dbReference>
<dbReference type="EMBL" id="MZGJ01000001">
    <property type="protein sequence ID" value="OQX51575.1"/>
    <property type="molecule type" value="Genomic_DNA"/>
</dbReference>
<gene>
    <name evidence="13" type="ORF">B5M47_00025</name>
</gene>
<dbReference type="PRINTS" id="PR00868">
    <property type="entry name" value="DNAPOLI"/>
</dbReference>
<dbReference type="EC" id="2.7.7.7" evidence="2"/>
<evidence type="ECO:0000256" key="3">
    <source>
        <dbReference type="ARBA" id="ARBA00022679"/>
    </source>
</evidence>
<dbReference type="FunFam" id="1.20.1060.10:FF:000001">
    <property type="entry name" value="DNA polymerase I"/>
    <property type="match status" value="1"/>
</dbReference>
<feature type="domain" description="DNA-directed DNA polymerase family A palm" evidence="12">
    <location>
        <begin position="616"/>
        <end position="826"/>
    </location>
</feature>
<dbReference type="FunFam" id="1.10.150.20:FF:000003">
    <property type="entry name" value="DNA polymerase I"/>
    <property type="match status" value="1"/>
</dbReference>
<keyword evidence="5" id="KW-0235">DNA replication</keyword>
<keyword evidence="8" id="KW-0238">DNA-binding</keyword>
<dbReference type="InterPro" id="IPR020045">
    <property type="entry name" value="DNA_polI_H3TH"/>
</dbReference>
<proteinExistence type="inferred from homology"/>
<organism evidence="13 14">
    <name type="scientific">candidate division CPR3 bacterium 4484_211</name>
    <dbReference type="NCBI Taxonomy" id="1968527"/>
    <lineage>
        <taxon>Bacteria</taxon>
        <taxon>Bacteria division CPR3</taxon>
    </lineage>
</organism>
<dbReference type="PANTHER" id="PTHR10133">
    <property type="entry name" value="DNA POLYMERASE I"/>
    <property type="match status" value="1"/>
</dbReference>
<evidence type="ECO:0000256" key="2">
    <source>
        <dbReference type="ARBA" id="ARBA00012417"/>
    </source>
</evidence>
<evidence type="ECO:0000259" key="12">
    <source>
        <dbReference type="SMART" id="SM00482"/>
    </source>
</evidence>
<keyword evidence="7" id="KW-0239">DNA-directed DNA polymerase</keyword>
<sequence length="866" mass="98797">MSTFLLVDGNSLLHRAYHALPPLTAPDGRPTGAAYGFTSMLLKALNKFSPDYLVVAFDTRAPTFRHRQFADYKIQRPKLDKELISQIDLVKEIVDAFGFRRYEADGYEADDLIGTIVKRIQESEFKTQESRDKSQVVILTGDLDLLQLVSDRVKVYTPRKGLSNMVVYDVQRVRERYKIPPEKLVDYKALVGDTSDNIPGVKGVGSKTASHLLSLYRDLFDIYNHLDKIPGRWRAKLSSCREKALLSRELAYIRRNVDFPFSLKQCLVPQIRLNKIKKLFENLGFHSLFKRVSLGVGEAVAKQGELFVSSASRREGSVYPTAVSFKSREVSFLAREEADEFCLALCDGYRVSVYPDVPAEARALFNNEEVEKIALDAKEQIKLLSGRGVLVKPPLFDPRIAVGLLGRGEKWEETGSRKEETAVQSVRKVFELKKKLQAKLDLEENRQEKELFYFLEMPLVFVLLAMEQRGIEVDRSFLTRLGKELGERIAKTEKMIYEMVGEEINLNSPRQLEEILFDKLKLSSFKRTPTRQRSTDESVLKKLKGSHPVIEKILKYRWLFKLKSTYVDSILERLGADGRVHPTFNQARTATGRLSCQDPNLQNIPRGGRGGYLGMEENVRKAFIAPEGYKLLSADYSQIELRLVAHFSKDERLLASFEKDQDIHTATAARIFNCFVGDVTPNQRHVAKTVNFGVIYGMSAYGLSEELGIDQHRAKRFIDQYFNQYPRVKKFGEEKIEEARRYGFVKTLWGRKRNIPDINSPRDYIRSGAERMAVNHPVQGTAADLIKKAMVEIADLLTKFNSRSKNRSSLILQIHDELLFEVPQDQVRELAKKVKGVMESVADLAVPLKVDLTVGDNWGEMKLLEE</sequence>
<keyword evidence="4" id="KW-0548">Nucleotidyltransferase</keyword>
<dbReference type="Gene3D" id="3.30.420.10">
    <property type="entry name" value="Ribonuclease H-like superfamily/Ribonuclease H"/>
    <property type="match status" value="1"/>
</dbReference>
<dbReference type="Proteomes" id="UP000192520">
    <property type="component" value="Unassembled WGS sequence"/>
</dbReference>
<dbReference type="InterPro" id="IPR001098">
    <property type="entry name" value="DNA-dir_DNA_pol_A_palm_dom"/>
</dbReference>
<dbReference type="GO" id="GO:0006302">
    <property type="term" value="P:double-strand break repair"/>
    <property type="evidence" value="ECO:0007669"/>
    <property type="project" value="TreeGrafter"/>
</dbReference>
<dbReference type="GO" id="GO:0003887">
    <property type="term" value="F:DNA-directed DNA polymerase activity"/>
    <property type="evidence" value="ECO:0007669"/>
    <property type="project" value="UniProtKB-KW"/>
</dbReference>
<dbReference type="InterPro" id="IPR036397">
    <property type="entry name" value="RNaseH_sf"/>
</dbReference>
<evidence type="ECO:0000313" key="13">
    <source>
        <dbReference type="EMBL" id="OQX51575.1"/>
    </source>
</evidence>
<dbReference type="InterPro" id="IPR036279">
    <property type="entry name" value="5-3_exonuclease_C_sf"/>
</dbReference>
<dbReference type="AlphaFoldDB" id="A0A1W9NZL2"/>
<dbReference type="STRING" id="1968527.B5M47_00025"/>
<dbReference type="Pfam" id="PF01367">
    <property type="entry name" value="5_3_exonuc"/>
    <property type="match status" value="1"/>
</dbReference>
<dbReference type="Gene3D" id="1.10.150.20">
    <property type="entry name" value="5' to 3' exonuclease, C-terminal subdomain"/>
    <property type="match status" value="2"/>
</dbReference>
<protein>
    <recommendedName>
        <fullName evidence="2">DNA-directed DNA polymerase</fullName>
        <ecNumber evidence="2">2.7.7.7</ecNumber>
    </recommendedName>
</protein>
<dbReference type="InterPro" id="IPR008918">
    <property type="entry name" value="HhH2"/>
</dbReference>
<dbReference type="InterPro" id="IPR019760">
    <property type="entry name" value="DNA-dir_DNA_pol_A_CS"/>
</dbReference>
<dbReference type="InterPro" id="IPR002421">
    <property type="entry name" value="5-3_exonuclease"/>
</dbReference>
<dbReference type="SMART" id="SM00482">
    <property type="entry name" value="POLAc"/>
    <property type="match status" value="1"/>
</dbReference>
<keyword evidence="9" id="KW-0234">DNA repair</keyword>
<dbReference type="CDD" id="cd09859">
    <property type="entry name" value="PIN_53EXO"/>
    <property type="match status" value="1"/>
</dbReference>
<dbReference type="FunFam" id="1.10.150.20:FF:000002">
    <property type="entry name" value="DNA polymerase I"/>
    <property type="match status" value="1"/>
</dbReference>
<dbReference type="InterPro" id="IPR043502">
    <property type="entry name" value="DNA/RNA_pol_sf"/>
</dbReference>
<comment type="similarity">
    <text evidence="1">Belongs to the DNA polymerase type-A family.</text>
</comment>
<comment type="catalytic activity">
    <reaction evidence="10">
        <text>DNA(n) + a 2'-deoxyribonucleoside 5'-triphosphate = DNA(n+1) + diphosphate</text>
        <dbReference type="Rhea" id="RHEA:22508"/>
        <dbReference type="Rhea" id="RHEA-COMP:17339"/>
        <dbReference type="Rhea" id="RHEA-COMP:17340"/>
        <dbReference type="ChEBI" id="CHEBI:33019"/>
        <dbReference type="ChEBI" id="CHEBI:61560"/>
        <dbReference type="ChEBI" id="CHEBI:173112"/>
        <dbReference type="EC" id="2.7.7.7"/>
    </reaction>
</comment>
<evidence type="ECO:0000256" key="10">
    <source>
        <dbReference type="ARBA" id="ARBA00049244"/>
    </source>
</evidence>
<dbReference type="InterPro" id="IPR020046">
    <property type="entry name" value="5-3_exonucl_a-hlix_arch_N"/>
</dbReference>
<dbReference type="PANTHER" id="PTHR10133:SF27">
    <property type="entry name" value="DNA POLYMERASE NU"/>
    <property type="match status" value="1"/>
</dbReference>
<dbReference type="GO" id="GO:0003677">
    <property type="term" value="F:DNA binding"/>
    <property type="evidence" value="ECO:0007669"/>
    <property type="project" value="UniProtKB-KW"/>
</dbReference>
<dbReference type="Pfam" id="PF00476">
    <property type="entry name" value="DNA_pol_A"/>
    <property type="match status" value="1"/>
</dbReference>
<dbReference type="CDD" id="cd08637">
    <property type="entry name" value="DNA_pol_A_pol_I_C"/>
    <property type="match status" value="1"/>
</dbReference>
<dbReference type="InterPro" id="IPR002298">
    <property type="entry name" value="DNA_polymerase_A"/>
</dbReference>
<evidence type="ECO:0000256" key="1">
    <source>
        <dbReference type="ARBA" id="ARBA00007705"/>
    </source>
</evidence>
<dbReference type="GO" id="GO:0008409">
    <property type="term" value="F:5'-3' exonuclease activity"/>
    <property type="evidence" value="ECO:0007669"/>
    <property type="project" value="InterPro"/>
</dbReference>
<dbReference type="SUPFAM" id="SSF88723">
    <property type="entry name" value="PIN domain-like"/>
    <property type="match status" value="1"/>
</dbReference>
<dbReference type="SUPFAM" id="SSF47807">
    <property type="entry name" value="5' to 3' exonuclease, C-terminal subdomain"/>
    <property type="match status" value="1"/>
</dbReference>
<dbReference type="Pfam" id="PF02739">
    <property type="entry name" value="5_3_exonuc_N"/>
    <property type="match status" value="1"/>
</dbReference>
<evidence type="ECO:0000313" key="14">
    <source>
        <dbReference type="Proteomes" id="UP000192520"/>
    </source>
</evidence>
<dbReference type="SMART" id="SM00475">
    <property type="entry name" value="53EXOc"/>
    <property type="match status" value="1"/>
</dbReference>
<evidence type="ECO:0000256" key="5">
    <source>
        <dbReference type="ARBA" id="ARBA00022705"/>
    </source>
</evidence>
<evidence type="ECO:0000256" key="4">
    <source>
        <dbReference type="ARBA" id="ARBA00022695"/>
    </source>
</evidence>
<evidence type="ECO:0000256" key="8">
    <source>
        <dbReference type="ARBA" id="ARBA00023125"/>
    </source>
</evidence>
<keyword evidence="3" id="KW-0808">Transferase</keyword>
<name>A0A1W9NZL2_UNCC3</name>
<reference evidence="14" key="1">
    <citation type="submission" date="2017-03" db="EMBL/GenBank/DDBJ databases">
        <title>Novel pathways for hydrocarbon cycling and metabolic interdependencies in hydrothermal sediment communities.</title>
        <authorList>
            <person name="Dombrowski N."/>
            <person name="Seitz K."/>
            <person name="Teske A."/>
            <person name="Baker B."/>
        </authorList>
    </citation>
    <scope>NUCLEOTIDE SEQUENCE [LARGE SCALE GENOMIC DNA]</scope>
</reference>
<dbReference type="Gene3D" id="3.30.70.370">
    <property type="match status" value="1"/>
</dbReference>
<dbReference type="SMART" id="SM00279">
    <property type="entry name" value="HhH2"/>
    <property type="match status" value="1"/>
</dbReference>
<evidence type="ECO:0000256" key="9">
    <source>
        <dbReference type="ARBA" id="ARBA00023204"/>
    </source>
</evidence>
<dbReference type="InterPro" id="IPR029060">
    <property type="entry name" value="PIN-like_dom_sf"/>
</dbReference>
<keyword evidence="6" id="KW-0227">DNA damage</keyword>
<dbReference type="Gene3D" id="3.40.50.1010">
    <property type="entry name" value="5'-nuclease"/>
    <property type="match status" value="1"/>
</dbReference>
<evidence type="ECO:0000256" key="7">
    <source>
        <dbReference type="ARBA" id="ARBA00022932"/>
    </source>
</evidence>
<dbReference type="GO" id="GO:0006261">
    <property type="term" value="P:DNA-templated DNA replication"/>
    <property type="evidence" value="ECO:0007669"/>
    <property type="project" value="InterPro"/>
</dbReference>
<comment type="caution">
    <text evidence="13">The sequence shown here is derived from an EMBL/GenBank/DDBJ whole genome shotgun (WGS) entry which is preliminary data.</text>
</comment>